<dbReference type="Gene3D" id="3.30.1490.100">
    <property type="entry name" value="DNA polymerase, Y-family, little finger domain"/>
    <property type="match status" value="1"/>
</dbReference>
<evidence type="ECO:0000256" key="10">
    <source>
        <dbReference type="ARBA" id="ARBA00023125"/>
    </source>
</evidence>
<keyword evidence="11" id="KW-0234">DNA repair</keyword>
<keyword evidence="7" id="KW-0479">Metal-binding</keyword>
<dbReference type="SUPFAM" id="SSF100879">
    <property type="entry name" value="Lesion bypass DNA polymerase (Y-family), little finger domain"/>
    <property type="match status" value="1"/>
</dbReference>
<dbReference type="EMBL" id="PGCJ01000394">
    <property type="protein sequence ID" value="PLW29933.1"/>
    <property type="molecule type" value="Genomic_DNA"/>
</dbReference>
<dbReference type="STRING" id="200324.A0A2N5TWQ8"/>
<evidence type="ECO:0000256" key="3">
    <source>
        <dbReference type="ARBA" id="ARBA00020399"/>
    </source>
</evidence>
<dbReference type="SUPFAM" id="SSF56672">
    <property type="entry name" value="DNA/RNA polymerases"/>
    <property type="match status" value="1"/>
</dbReference>
<evidence type="ECO:0000313" key="16">
    <source>
        <dbReference type="Proteomes" id="UP000235388"/>
    </source>
</evidence>
<comment type="caution">
    <text evidence="15">The sequence shown here is derived from an EMBL/GenBank/DDBJ whole genome shotgun (WGS) entry which is preliminary data.</text>
</comment>
<evidence type="ECO:0000256" key="9">
    <source>
        <dbReference type="ARBA" id="ARBA00022842"/>
    </source>
</evidence>
<evidence type="ECO:0000256" key="12">
    <source>
        <dbReference type="ARBA" id="ARBA00023242"/>
    </source>
</evidence>
<keyword evidence="12" id="KW-0539">Nucleus</keyword>
<sequence>LSFKFYNILLSYADELQAVSADECLIDVSGQFYNQFNPGEPHSIEPSALKLAEEIRTTVREATQWEVSIGISCNVLLAKLATKKAKPCGSCFLDKDRAQLILKELSIDDLPGFGWAQKNEVAQKLSVCKVGDLQSIPLSRLVDVLGPSRGKLLHQYAQGIDDRSLKSSNHERKSVSAVVNYGIRFKTTEQGGNNDVQVFLQQLGLEVSRRLHEVGVSGRQLTLKIMRRALNAPVETRKYMGHGICDDLSKTTKLSGLGGVGVTDGIIIGNEAWKLLQSMAIPPEDLRGIGIQINRLEKLSKNIHGDKPPVQSTLMFQTTKPIEPPARRQGPQNNKSNTAITNSGDRTPVGSTSKKIFKTPGVLSSTPFAIPPASQLDLGVVEALPTPLKAHILKSIATHQKSREKSKTVKPPDKRVIIDLLTPDGKLHETPNRFDLPSASQVDWKMLAELPSSVRKLIEAIYARRQSSRRLPPPTPPNFTTRGVEIVRKKGKRGVPDSSQKTDRLAGLQLAFRDLRLSRPKSKISHRVAHIGPSQKLIHRKTFKLITKHQPSKTSSKGQQDQATSGRKEVGELDSGVPTGPVWNQYQTHSRRFQEVTQRTDRWIKWRKNFNRPAKVLQISLPEPPCLAGQGKKGLSKLEDVLELIEQWMLSCSCLPSDENRGGGAEMSTKVQLVEIDPRDLAIIEKFLIDLIDPPTNANHHTLLQQCLGQDFEKLGKIIQWWQDLVLILFSPILHLPSFIYWKNILDNLKIKVNAIACRDFGAAIYDLDA</sequence>
<evidence type="ECO:0000256" key="7">
    <source>
        <dbReference type="ARBA" id="ARBA00022723"/>
    </source>
</evidence>
<organism evidence="15 16">
    <name type="scientific">Puccinia coronata f. sp. avenae</name>
    <dbReference type="NCBI Taxonomy" id="200324"/>
    <lineage>
        <taxon>Eukaryota</taxon>
        <taxon>Fungi</taxon>
        <taxon>Dikarya</taxon>
        <taxon>Basidiomycota</taxon>
        <taxon>Pucciniomycotina</taxon>
        <taxon>Pucciniomycetes</taxon>
        <taxon>Pucciniales</taxon>
        <taxon>Pucciniaceae</taxon>
        <taxon>Puccinia</taxon>
    </lineage>
</organism>
<proteinExistence type="inferred from homology"/>
<dbReference type="FunFam" id="3.30.1490.100:FF:000001">
    <property type="entry name" value="DNA repair protein REV1"/>
    <property type="match status" value="1"/>
</dbReference>
<dbReference type="GO" id="GO:0070987">
    <property type="term" value="P:error-free translesion synthesis"/>
    <property type="evidence" value="ECO:0007669"/>
    <property type="project" value="TreeGrafter"/>
</dbReference>
<dbReference type="Pfam" id="PF00817">
    <property type="entry name" value="IMS"/>
    <property type="match status" value="1"/>
</dbReference>
<accession>A0A2N5TWQ8</accession>
<keyword evidence="6" id="KW-0548">Nucleotidyltransferase</keyword>
<dbReference type="Pfam" id="PF11799">
    <property type="entry name" value="IMS_C"/>
    <property type="match status" value="1"/>
</dbReference>
<dbReference type="PANTHER" id="PTHR45990">
    <property type="entry name" value="DNA REPAIR PROTEIN REV1"/>
    <property type="match status" value="1"/>
</dbReference>
<feature type="compositionally biased region" description="Polar residues" evidence="13">
    <location>
        <begin position="330"/>
        <end position="353"/>
    </location>
</feature>
<dbReference type="GO" id="GO:0042276">
    <property type="term" value="P:error-prone translesion synthesis"/>
    <property type="evidence" value="ECO:0007669"/>
    <property type="project" value="TreeGrafter"/>
</dbReference>
<reference evidence="15 16" key="1">
    <citation type="submission" date="2017-11" db="EMBL/GenBank/DDBJ databases">
        <title>De novo assembly and phasing of dikaryotic genomes from two isolates of Puccinia coronata f. sp. avenae, the causal agent of oat crown rust.</title>
        <authorList>
            <person name="Miller M.E."/>
            <person name="Zhang Y."/>
            <person name="Omidvar V."/>
            <person name="Sperschneider J."/>
            <person name="Schwessinger B."/>
            <person name="Raley C."/>
            <person name="Palmer J.M."/>
            <person name="Garnica D."/>
            <person name="Upadhyaya N."/>
            <person name="Rathjen J."/>
            <person name="Taylor J.M."/>
            <person name="Park R.F."/>
            <person name="Dodds P.N."/>
            <person name="Hirsch C.D."/>
            <person name="Kianian S.F."/>
            <person name="Figueroa M."/>
        </authorList>
    </citation>
    <scope>NUCLEOTIDE SEQUENCE [LARGE SCALE GENOMIC DNA]</scope>
    <source>
        <strain evidence="15">12NC29</strain>
    </source>
</reference>
<dbReference type="OrthoDB" id="2505578at2759"/>
<dbReference type="GO" id="GO:0006281">
    <property type="term" value="P:DNA repair"/>
    <property type="evidence" value="ECO:0007669"/>
    <property type="project" value="UniProtKB-KW"/>
</dbReference>
<keyword evidence="9" id="KW-0460">Magnesium</keyword>
<dbReference type="InterPro" id="IPR053848">
    <property type="entry name" value="IMS_HHH_1"/>
</dbReference>
<protein>
    <recommendedName>
        <fullName evidence="3">DNA repair protein REV1</fullName>
    </recommendedName>
</protein>
<dbReference type="GO" id="GO:0005634">
    <property type="term" value="C:nucleus"/>
    <property type="evidence" value="ECO:0007669"/>
    <property type="project" value="UniProtKB-SubCell"/>
</dbReference>
<feature type="region of interest" description="Disordered" evidence="13">
    <location>
        <begin position="546"/>
        <end position="584"/>
    </location>
</feature>
<evidence type="ECO:0000313" key="15">
    <source>
        <dbReference type="EMBL" id="PLW29933.1"/>
    </source>
</evidence>
<evidence type="ECO:0000256" key="6">
    <source>
        <dbReference type="ARBA" id="ARBA00022695"/>
    </source>
</evidence>
<dbReference type="InterPro" id="IPR001126">
    <property type="entry name" value="UmuC"/>
</dbReference>
<evidence type="ECO:0000256" key="11">
    <source>
        <dbReference type="ARBA" id="ARBA00023204"/>
    </source>
</evidence>
<dbReference type="GO" id="GO:0003684">
    <property type="term" value="F:damaged DNA binding"/>
    <property type="evidence" value="ECO:0007669"/>
    <property type="project" value="InterPro"/>
</dbReference>
<comment type="similarity">
    <text evidence="2">Belongs to the DNA polymerase type-Y family.</text>
</comment>
<keyword evidence="5" id="KW-0808">Transferase</keyword>
<evidence type="ECO:0000256" key="1">
    <source>
        <dbReference type="ARBA" id="ARBA00004123"/>
    </source>
</evidence>
<evidence type="ECO:0000256" key="8">
    <source>
        <dbReference type="ARBA" id="ARBA00022763"/>
    </source>
</evidence>
<dbReference type="GO" id="GO:0003887">
    <property type="term" value="F:DNA-directed DNA polymerase activity"/>
    <property type="evidence" value="ECO:0007669"/>
    <property type="project" value="InterPro"/>
</dbReference>
<dbReference type="AlphaFoldDB" id="A0A2N5TWQ8"/>
<dbReference type="Pfam" id="PF21999">
    <property type="entry name" value="IMS_HHH_1"/>
    <property type="match status" value="1"/>
</dbReference>
<dbReference type="PANTHER" id="PTHR45990:SF1">
    <property type="entry name" value="DNA REPAIR PROTEIN REV1"/>
    <property type="match status" value="1"/>
</dbReference>
<dbReference type="InterPro" id="IPR043502">
    <property type="entry name" value="DNA/RNA_pol_sf"/>
</dbReference>
<dbReference type="Proteomes" id="UP000235388">
    <property type="component" value="Unassembled WGS sequence"/>
</dbReference>
<evidence type="ECO:0000256" key="5">
    <source>
        <dbReference type="ARBA" id="ARBA00022679"/>
    </source>
</evidence>
<keyword evidence="16" id="KW-1185">Reference proteome</keyword>
<dbReference type="GO" id="GO:0017125">
    <property type="term" value="F:deoxycytidyl transferase activity"/>
    <property type="evidence" value="ECO:0007669"/>
    <property type="project" value="TreeGrafter"/>
</dbReference>
<evidence type="ECO:0000256" key="4">
    <source>
        <dbReference type="ARBA" id="ARBA00022634"/>
    </source>
</evidence>
<keyword evidence="4" id="KW-0237">DNA synthesis</keyword>
<feature type="compositionally biased region" description="Polar residues" evidence="13">
    <location>
        <begin position="552"/>
        <end position="565"/>
    </location>
</feature>
<dbReference type="GO" id="GO:0046872">
    <property type="term" value="F:metal ion binding"/>
    <property type="evidence" value="ECO:0007669"/>
    <property type="project" value="UniProtKB-KW"/>
</dbReference>
<feature type="region of interest" description="Disordered" evidence="13">
    <location>
        <begin position="322"/>
        <end position="353"/>
    </location>
</feature>
<evidence type="ECO:0000256" key="13">
    <source>
        <dbReference type="SAM" id="MobiDB-lite"/>
    </source>
</evidence>
<dbReference type="InterPro" id="IPR043128">
    <property type="entry name" value="Rev_trsase/Diguanyl_cyclase"/>
</dbReference>
<comment type="subcellular location">
    <subcellularLocation>
        <location evidence="1">Nucleus</location>
    </subcellularLocation>
</comment>
<evidence type="ECO:0000256" key="2">
    <source>
        <dbReference type="ARBA" id="ARBA00010945"/>
    </source>
</evidence>
<dbReference type="PROSITE" id="PS50173">
    <property type="entry name" value="UMUC"/>
    <property type="match status" value="1"/>
</dbReference>
<feature type="non-terminal residue" evidence="15">
    <location>
        <position position="1"/>
    </location>
</feature>
<dbReference type="InterPro" id="IPR017961">
    <property type="entry name" value="DNA_pol_Y-fam_little_finger"/>
</dbReference>
<name>A0A2N5TWQ8_9BASI</name>
<dbReference type="Gene3D" id="3.30.70.270">
    <property type="match status" value="1"/>
</dbReference>
<dbReference type="InterPro" id="IPR036775">
    <property type="entry name" value="DNA_pol_Y-fam_lit_finger_sf"/>
</dbReference>
<dbReference type="Gene3D" id="1.10.150.20">
    <property type="entry name" value="5' to 3' exonuclease, C-terminal subdomain"/>
    <property type="match status" value="1"/>
</dbReference>
<evidence type="ECO:0000259" key="14">
    <source>
        <dbReference type="PROSITE" id="PS50173"/>
    </source>
</evidence>
<keyword evidence="8" id="KW-0227">DNA damage</keyword>
<feature type="domain" description="UmuC" evidence="14">
    <location>
        <begin position="1"/>
        <end position="114"/>
    </location>
</feature>
<keyword evidence="10" id="KW-0238">DNA-binding</keyword>
<gene>
    <name evidence="15" type="ORF">PCANC_25285</name>
</gene>